<proteinExistence type="predicted"/>
<comment type="caution">
    <text evidence="1">The sequence shown here is derived from an EMBL/GenBank/DDBJ whole genome shotgun (WGS) entry which is preliminary data.</text>
</comment>
<sequence>MLSEGQWGNRIPQTNNIYYKGSDILKITH</sequence>
<dbReference type="EMBL" id="JAVDQS010000002">
    <property type="protein sequence ID" value="MDR6403933.1"/>
    <property type="molecule type" value="Genomic_DNA"/>
</dbReference>
<accession>A0ABU1LB34</accession>
<gene>
    <name evidence="1" type="ORF">J2781_000848</name>
</gene>
<name>A0ABU1LB34_9FLAO</name>
<evidence type="ECO:0000313" key="1">
    <source>
        <dbReference type="EMBL" id="MDR6403933.1"/>
    </source>
</evidence>
<reference evidence="1 2" key="1">
    <citation type="submission" date="2023-07" db="EMBL/GenBank/DDBJ databases">
        <title>Sorghum-associated microbial communities from plants grown in Nebraska, USA.</title>
        <authorList>
            <person name="Schachtman D."/>
        </authorList>
    </citation>
    <scope>NUCLEOTIDE SEQUENCE [LARGE SCALE GENOMIC DNA]</scope>
    <source>
        <strain evidence="1 2">DS1709</strain>
    </source>
</reference>
<evidence type="ECO:0000313" key="2">
    <source>
        <dbReference type="Proteomes" id="UP001184853"/>
    </source>
</evidence>
<organism evidence="1 2">
    <name type="scientific">Chryseobacterium geocarposphaerae</name>
    <dbReference type="NCBI Taxonomy" id="1416776"/>
    <lineage>
        <taxon>Bacteria</taxon>
        <taxon>Pseudomonadati</taxon>
        <taxon>Bacteroidota</taxon>
        <taxon>Flavobacteriia</taxon>
        <taxon>Flavobacteriales</taxon>
        <taxon>Weeksellaceae</taxon>
        <taxon>Chryseobacterium group</taxon>
        <taxon>Chryseobacterium</taxon>
    </lineage>
</organism>
<keyword evidence="2" id="KW-1185">Reference proteome</keyword>
<protein>
    <submittedName>
        <fullName evidence="1">Uncharacterized protein</fullName>
    </submittedName>
</protein>
<dbReference type="Proteomes" id="UP001184853">
    <property type="component" value="Unassembled WGS sequence"/>
</dbReference>